<dbReference type="PANTHER" id="PTHR44846">
    <property type="entry name" value="MANNOSYL-D-GLYCERATE TRANSPORT/METABOLISM SYSTEM REPRESSOR MNGR-RELATED"/>
    <property type="match status" value="1"/>
</dbReference>
<dbReference type="Pfam" id="PF00392">
    <property type="entry name" value="GntR"/>
    <property type="match status" value="1"/>
</dbReference>
<comment type="caution">
    <text evidence="5">The sequence shown here is derived from an EMBL/GenBank/DDBJ whole genome shotgun (WGS) entry which is preliminary data.</text>
</comment>
<dbReference type="Pfam" id="PF07702">
    <property type="entry name" value="UTRA"/>
    <property type="match status" value="1"/>
</dbReference>
<dbReference type="InterPro" id="IPR028978">
    <property type="entry name" value="Chorismate_lyase_/UTRA_dom_sf"/>
</dbReference>
<protein>
    <submittedName>
        <fullName evidence="5">GntR family transcriptional regulator</fullName>
    </submittedName>
</protein>
<dbReference type="SUPFAM" id="SSF46785">
    <property type="entry name" value="Winged helix' DNA-binding domain"/>
    <property type="match status" value="1"/>
</dbReference>
<dbReference type="Gene3D" id="3.40.1410.10">
    <property type="entry name" value="Chorismate lyase-like"/>
    <property type="match status" value="1"/>
</dbReference>
<reference evidence="5 6" key="1">
    <citation type="submission" date="2022-06" db="EMBL/GenBank/DDBJ databases">
        <title>Roseomonas CN29.</title>
        <authorList>
            <person name="Cheng Y."/>
            <person name="He X."/>
        </authorList>
    </citation>
    <scope>NUCLEOTIDE SEQUENCE [LARGE SCALE GENOMIC DNA]</scope>
    <source>
        <strain evidence="5 6">CN29</strain>
    </source>
</reference>
<evidence type="ECO:0000256" key="1">
    <source>
        <dbReference type="ARBA" id="ARBA00023015"/>
    </source>
</evidence>
<proteinExistence type="predicted"/>
<dbReference type="SMART" id="SM00345">
    <property type="entry name" value="HTH_GNTR"/>
    <property type="match status" value="1"/>
</dbReference>
<evidence type="ECO:0000259" key="4">
    <source>
        <dbReference type="PROSITE" id="PS50949"/>
    </source>
</evidence>
<sequence>MRRPDARPLYVQVEAILNDRIVSGSWKSGQAIPAEPELAAELGVSAGTLRRALAGLERRHLIERRQGRGTYVAQQTSQQALGQFFRVRNLAGRPVEPETLITGITTGPASEEEARRLRLAPGEAVHRIDRSRVFEGEPRIAERISLPAAFFPNLLLPLAPKQLGTEIYVHYRNAHGIIVVQAEENLSATAATEADSAVLGCPVGTPLLLIERVTFDAAGRPVELRVSRLDTRAHRYAVEIA</sequence>
<dbReference type="Proteomes" id="UP001524642">
    <property type="component" value="Unassembled WGS sequence"/>
</dbReference>
<dbReference type="RefSeq" id="WP_257714690.1">
    <property type="nucleotide sequence ID" value="NZ_JANJOU010000001.1"/>
</dbReference>
<gene>
    <name evidence="5" type="ORF">NRP21_02205</name>
</gene>
<dbReference type="EMBL" id="JANJOU010000001">
    <property type="protein sequence ID" value="MCR0980857.1"/>
    <property type="molecule type" value="Genomic_DNA"/>
</dbReference>
<dbReference type="PANTHER" id="PTHR44846:SF1">
    <property type="entry name" value="MANNOSYL-D-GLYCERATE TRANSPORT_METABOLISM SYSTEM REPRESSOR MNGR-RELATED"/>
    <property type="match status" value="1"/>
</dbReference>
<evidence type="ECO:0000256" key="2">
    <source>
        <dbReference type="ARBA" id="ARBA00023125"/>
    </source>
</evidence>
<dbReference type="InterPro" id="IPR000524">
    <property type="entry name" value="Tscrpt_reg_HTH_GntR"/>
</dbReference>
<feature type="domain" description="HTH gntR-type" evidence="4">
    <location>
        <begin position="7"/>
        <end position="75"/>
    </location>
</feature>
<dbReference type="InterPro" id="IPR011663">
    <property type="entry name" value="UTRA"/>
</dbReference>
<evidence type="ECO:0000313" key="6">
    <source>
        <dbReference type="Proteomes" id="UP001524642"/>
    </source>
</evidence>
<evidence type="ECO:0000256" key="3">
    <source>
        <dbReference type="ARBA" id="ARBA00023163"/>
    </source>
</evidence>
<dbReference type="InterPro" id="IPR050679">
    <property type="entry name" value="Bact_HTH_transcr_reg"/>
</dbReference>
<keyword evidence="1" id="KW-0805">Transcription regulation</keyword>
<dbReference type="InterPro" id="IPR036388">
    <property type="entry name" value="WH-like_DNA-bd_sf"/>
</dbReference>
<evidence type="ECO:0000313" key="5">
    <source>
        <dbReference type="EMBL" id="MCR0980857.1"/>
    </source>
</evidence>
<accession>A0ABT1WYD5</accession>
<keyword evidence="6" id="KW-1185">Reference proteome</keyword>
<dbReference type="SMART" id="SM00866">
    <property type="entry name" value="UTRA"/>
    <property type="match status" value="1"/>
</dbReference>
<dbReference type="CDD" id="cd07377">
    <property type="entry name" value="WHTH_GntR"/>
    <property type="match status" value="1"/>
</dbReference>
<dbReference type="PROSITE" id="PS50949">
    <property type="entry name" value="HTH_GNTR"/>
    <property type="match status" value="1"/>
</dbReference>
<dbReference type="Gene3D" id="1.10.10.10">
    <property type="entry name" value="Winged helix-like DNA-binding domain superfamily/Winged helix DNA-binding domain"/>
    <property type="match status" value="1"/>
</dbReference>
<dbReference type="InterPro" id="IPR036390">
    <property type="entry name" value="WH_DNA-bd_sf"/>
</dbReference>
<organism evidence="5 6">
    <name type="scientific">Roseomonas populi</name>
    <dbReference type="NCBI Taxonomy" id="3121582"/>
    <lineage>
        <taxon>Bacteria</taxon>
        <taxon>Pseudomonadati</taxon>
        <taxon>Pseudomonadota</taxon>
        <taxon>Alphaproteobacteria</taxon>
        <taxon>Acetobacterales</taxon>
        <taxon>Roseomonadaceae</taxon>
        <taxon>Roseomonas</taxon>
    </lineage>
</organism>
<dbReference type="SUPFAM" id="SSF64288">
    <property type="entry name" value="Chorismate lyase-like"/>
    <property type="match status" value="1"/>
</dbReference>
<name>A0ABT1WYD5_9PROT</name>
<keyword evidence="2" id="KW-0238">DNA-binding</keyword>
<keyword evidence="3" id="KW-0804">Transcription</keyword>